<accession>A0A401G1S9</accession>
<reference evidence="5" key="1">
    <citation type="submission" date="2017-11" db="EMBL/GenBank/DDBJ databases">
        <authorList>
            <person name="Watanabe M."/>
            <person name="Kojima H."/>
        </authorList>
    </citation>
    <scope>NUCLEOTIDE SEQUENCE [LARGE SCALE GENOMIC DNA]</scope>
    <source>
        <strain evidence="5">Tokyo 01</strain>
    </source>
</reference>
<comment type="caution">
    <text evidence="4">The sequence shown here is derived from an EMBL/GenBank/DDBJ whole genome shotgun (WGS) entry which is preliminary data.</text>
</comment>
<sequence length="368" mass="40031">MSNLFESSQISGMTLANRFVRSATWEGMAADDGAVTPGLTDTMTDLARGGVGLIITGHAFVRPEGQAGPWQLGVYKDELVGGLREMSAAVHDCGGKIVMQLAHAGHFAAEKLTGQPPMVASDSEGLAQSPRREMTTDDIRALVTAFGTAARRAKAAGFDGVQIHSAHGYLLSQFLSPAFNRRQDEYGGHIRNRARIHLEVLRAIRKAVGDDFPVMIKMNCRDFAEGGLTLEDSLAAARMLAAAGLDAIELSGGLLTGGRLSPSRMGIKSPDREAYFREEARAFKAEISIPLILVGGMRSFEVAGQMVEEGRADYISMCRPLIREPDLIRRWKSGDRRRAECISDNQCFKPGMEGKGVYCVTRERGKRR</sequence>
<evidence type="ECO:0000259" key="3">
    <source>
        <dbReference type="Pfam" id="PF00724"/>
    </source>
</evidence>
<dbReference type="GO" id="GO:0016491">
    <property type="term" value="F:oxidoreductase activity"/>
    <property type="evidence" value="ECO:0007669"/>
    <property type="project" value="UniProtKB-KW"/>
</dbReference>
<dbReference type="PANTHER" id="PTHR43656">
    <property type="entry name" value="BINDING OXIDOREDUCTASE, PUTATIVE (AFU_ORTHOLOGUE AFUA_2G08260)-RELATED"/>
    <property type="match status" value="1"/>
</dbReference>
<dbReference type="PANTHER" id="PTHR43656:SF2">
    <property type="entry name" value="BINDING OXIDOREDUCTASE, PUTATIVE (AFU_ORTHOLOGUE AFUA_2G08260)-RELATED"/>
    <property type="match status" value="1"/>
</dbReference>
<evidence type="ECO:0000256" key="2">
    <source>
        <dbReference type="ARBA" id="ARBA00023002"/>
    </source>
</evidence>
<dbReference type="CDD" id="cd02803">
    <property type="entry name" value="OYE_like_FMN_family"/>
    <property type="match status" value="1"/>
</dbReference>
<keyword evidence="5" id="KW-1185">Reference proteome</keyword>
<dbReference type="InterPro" id="IPR013785">
    <property type="entry name" value="Aldolase_TIM"/>
</dbReference>
<dbReference type="Proteomes" id="UP000288096">
    <property type="component" value="Unassembled WGS sequence"/>
</dbReference>
<organism evidence="4 5">
    <name type="scientific">Desulfonema ishimotonii</name>
    <dbReference type="NCBI Taxonomy" id="45657"/>
    <lineage>
        <taxon>Bacteria</taxon>
        <taxon>Pseudomonadati</taxon>
        <taxon>Thermodesulfobacteriota</taxon>
        <taxon>Desulfobacteria</taxon>
        <taxon>Desulfobacterales</taxon>
        <taxon>Desulfococcaceae</taxon>
        <taxon>Desulfonema</taxon>
    </lineage>
</organism>
<gene>
    <name evidence="4" type="ORF">DENIS_4164</name>
</gene>
<evidence type="ECO:0000313" key="4">
    <source>
        <dbReference type="EMBL" id="GBC63171.1"/>
    </source>
</evidence>
<dbReference type="InterPro" id="IPR051799">
    <property type="entry name" value="NADH_flavin_oxidoreductase"/>
</dbReference>
<keyword evidence="1" id="KW-0285">Flavoprotein</keyword>
<feature type="domain" description="NADH:flavin oxidoreductase/NADH oxidase N-terminal" evidence="3">
    <location>
        <begin position="4"/>
        <end position="334"/>
    </location>
</feature>
<evidence type="ECO:0000256" key="1">
    <source>
        <dbReference type="ARBA" id="ARBA00022630"/>
    </source>
</evidence>
<evidence type="ECO:0000313" key="5">
    <source>
        <dbReference type="Proteomes" id="UP000288096"/>
    </source>
</evidence>
<dbReference type="SUPFAM" id="SSF51395">
    <property type="entry name" value="FMN-linked oxidoreductases"/>
    <property type="match status" value="1"/>
</dbReference>
<dbReference type="Pfam" id="PF00724">
    <property type="entry name" value="Oxidored_FMN"/>
    <property type="match status" value="1"/>
</dbReference>
<reference evidence="5" key="2">
    <citation type="submission" date="2019-01" db="EMBL/GenBank/DDBJ databases">
        <title>Genome sequence of Desulfonema ishimotonii strain Tokyo 01.</title>
        <authorList>
            <person name="Fukui M."/>
        </authorList>
    </citation>
    <scope>NUCLEOTIDE SEQUENCE [LARGE SCALE GENOMIC DNA]</scope>
    <source>
        <strain evidence="5">Tokyo 01</strain>
    </source>
</reference>
<dbReference type="GO" id="GO:0010181">
    <property type="term" value="F:FMN binding"/>
    <property type="evidence" value="ECO:0007669"/>
    <property type="project" value="InterPro"/>
</dbReference>
<name>A0A401G1S9_9BACT</name>
<dbReference type="EMBL" id="BEXT01000001">
    <property type="protein sequence ID" value="GBC63171.1"/>
    <property type="molecule type" value="Genomic_DNA"/>
</dbReference>
<proteinExistence type="predicted"/>
<keyword evidence="2" id="KW-0560">Oxidoreductase</keyword>
<dbReference type="RefSeq" id="WP_124330276.1">
    <property type="nucleotide sequence ID" value="NZ_BEXT01000001.1"/>
</dbReference>
<dbReference type="InterPro" id="IPR001155">
    <property type="entry name" value="OxRdtase_FMN_N"/>
</dbReference>
<dbReference type="AlphaFoldDB" id="A0A401G1S9"/>
<dbReference type="Gene3D" id="3.20.20.70">
    <property type="entry name" value="Aldolase class I"/>
    <property type="match status" value="1"/>
</dbReference>
<protein>
    <submittedName>
        <fullName evidence="4">NADH:flavin oxidoreductase</fullName>
    </submittedName>
</protein>
<dbReference type="OrthoDB" id="9784632at2"/>